<dbReference type="Pfam" id="PF00010">
    <property type="entry name" value="HLH"/>
    <property type="match status" value="1"/>
</dbReference>
<feature type="region of interest" description="Disordered" evidence="5">
    <location>
        <begin position="474"/>
        <end position="509"/>
    </location>
</feature>
<dbReference type="InterPro" id="IPR047265">
    <property type="entry name" value="PIF1-like_bHLH"/>
</dbReference>
<evidence type="ECO:0000256" key="3">
    <source>
        <dbReference type="ARBA" id="ARBA00023163"/>
    </source>
</evidence>
<dbReference type="AlphaFoldDB" id="A0A834YRX0"/>
<dbReference type="SUPFAM" id="SSF47459">
    <property type="entry name" value="HLH, helix-loop-helix DNA-binding domain"/>
    <property type="match status" value="1"/>
</dbReference>
<dbReference type="CDD" id="cd11445">
    <property type="entry name" value="bHLH_AtPIF_like"/>
    <property type="match status" value="1"/>
</dbReference>
<sequence length="509" mass="55769">MNYCVPDFEMNDDDSIPTPEDELVELLWQNGQVVMQSQNQRSFKKCSQKFPAEDAVLPAEVSTAMEARAFADVNEEAANQLFIQEDEMASWLHYPADDSFERDFCTDLLYPSPPGNYASSCRSSLVQEDRRSEEKSPAISRPPIPPTRRMELDSSMKIHNFKHFSRPKSKTESGPSISDKAVRESTVVDSSETPVFRPGSVGKSPMAVSGGNLRYGSMNGDAGAAGMVREFAASEPAVMSSSGGSGASASFSAEPSLKPPADDKKRKAREADYNDCQSEDVDFESIDAKKQVRGSTSSRRTRAAEVHNLSERKRRDRINEKMKALQELIPRCNKANKASMLDEAIEYLKSLQLQVQMMSMGCSMVPMMYPGFQPYMSPMGMGMGMSMGMGMDMGLNRPMLPFPSALAGSSMPTPASAAHLGPRVPMPAFHVPPIPATDLSRIQETNQSNPALNAIGRPSPNQPQIPNFADPYQHYHGLHQMEVPPPQNQAMAQPSTSKGVGTLENHQSG</sequence>
<dbReference type="GO" id="GO:0005634">
    <property type="term" value="C:nucleus"/>
    <property type="evidence" value="ECO:0007669"/>
    <property type="project" value="UniProtKB-SubCell"/>
</dbReference>
<keyword evidence="3" id="KW-0804">Transcription</keyword>
<proteinExistence type="predicted"/>
<evidence type="ECO:0000259" key="6">
    <source>
        <dbReference type="PROSITE" id="PS50888"/>
    </source>
</evidence>
<feature type="region of interest" description="Disordered" evidence="5">
    <location>
        <begin position="238"/>
        <end position="308"/>
    </location>
</feature>
<dbReference type="PROSITE" id="PS50888">
    <property type="entry name" value="BHLH"/>
    <property type="match status" value="1"/>
</dbReference>
<evidence type="ECO:0000256" key="5">
    <source>
        <dbReference type="SAM" id="MobiDB-lite"/>
    </source>
</evidence>
<dbReference type="GO" id="GO:0046983">
    <property type="term" value="F:protein dimerization activity"/>
    <property type="evidence" value="ECO:0007669"/>
    <property type="project" value="InterPro"/>
</dbReference>
<dbReference type="Gene3D" id="4.10.280.10">
    <property type="entry name" value="Helix-loop-helix DNA-binding domain"/>
    <property type="match status" value="1"/>
</dbReference>
<dbReference type="OMA" id="TECHSED"/>
<comment type="subcellular location">
    <subcellularLocation>
        <location evidence="1">Nucleus</location>
    </subcellularLocation>
</comment>
<dbReference type="PANTHER" id="PTHR46807:SF8">
    <property type="entry name" value="TRANSCRIPTION FACTOR PIF1-LIKE ISOFORM X2"/>
    <property type="match status" value="1"/>
</dbReference>
<evidence type="ECO:0000256" key="4">
    <source>
        <dbReference type="ARBA" id="ARBA00023242"/>
    </source>
</evidence>
<accession>A0A834YRX0</accession>
<dbReference type="InterPro" id="IPR036638">
    <property type="entry name" value="HLH_DNA-bd_sf"/>
</dbReference>
<dbReference type="PANTHER" id="PTHR46807">
    <property type="entry name" value="TRANSCRIPTION FACTOR PIF3"/>
    <property type="match status" value="1"/>
</dbReference>
<organism evidence="7 8">
    <name type="scientific">Tetracentron sinense</name>
    <name type="common">Spur-leaf</name>
    <dbReference type="NCBI Taxonomy" id="13715"/>
    <lineage>
        <taxon>Eukaryota</taxon>
        <taxon>Viridiplantae</taxon>
        <taxon>Streptophyta</taxon>
        <taxon>Embryophyta</taxon>
        <taxon>Tracheophyta</taxon>
        <taxon>Spermatophyta</taxon>
        <taxon>Magnoliopsida</taxon>
        <taxon>Trochodendrales</taxon>
        <taxon>Trochodendraceae</taxon>
        <taxon>Tetracentron</taxon>
    </lineage>
</organism>
<dbReference type="SMART" id="SM00353">
    <property type="entry name" value="HLH"/>
    <property type="match status" value="1"/>
</dbReference>
<dbReference type="EMBL" id="JABCRI010000016">
    <property type="protein sequence ID" value="KAF8392070.1"/>
    <property type="molecule type" value="Genomic_DNA"/>
</dbReference>
<feature type="compositionally biased region" description="Basic residues" evidence="5">
    <location>
        <begin position="159"/>
        <end position="168"/>
    </location>
</feature>
<feature type="compositionally biased region" description="Basic and acidic residues" evidence="5">
    <location>
        <begin position="127"/>
        <end position="136"/>
    </location>
</feature>
<reference evidence="7 8" key="1">
    <citation type="submission" date="2020-04" db="EMBL/GenBank/DDBJ databases">
        <title>Plant Genome Project.</title>
        <authorList>
            <person name="Zhang R.-G."/>
        </authorList>
    </citation>
    <scope>NUCLEOTIDE SEQUENCE [LARGE SCALE GENOMIC DNA]</scope>
    <source>
        <strain evidence="7">YNK0</strain>
        <tissue evidence="7">Leaf</tissue>
    </source>
</reference>
<feature type="region of interest" description="Disordered" evidence="5">
    <location>
        <begin position="119"/>
        <end position="207"/>
    </location>
</feature>
<dbReference type="Proteomes" id="UP000655225">
    <property type="component" value="Unassembled WGS sequence"/>
</dbReference>
<keyword evidence="2" id="KW-0805">Transcription regulation</keyword>
<dbReference type="FunFam" id="4.10.280.10:FF:000004">
    <property type="entry name" value="Basic helix-loop-helix transcription factor"/>
    <property type="match status" value="1"/>
</dbReference>
<dbReference type="GO" id="GO:0003700">
    <property type="term" value="F:DNA-binding transcription factor activity"/>
    <property type="evidence" value="ECO:0007669"/>
    <property type="project" value="InterPro"/>
</dbReference>
<evidence type="ECO:0000313" key="7">
    <source>
        <dbReference type="EMBL" id="KAF8392070.1"/>
    </source>
</evidence>
<evidence type="ECO:0000256" key="1">
    <source>
        <dbReference type="ARBA" id="ARBA00004123"/>
    </source>
</evidence>
<feature type="compositionally biased region" description="Basic and acidic residues" evidence="5">
    <location>
        <begin position="260"/>
        <end position="272"/>
    </location>
</feature>
<evidence type="ECO:0000256" key="2">
    <source>
        <dbReference type="ARBA" id="ARBA00023015"/>
    </source>
</evidence>
<feature type="domain" description="BHLH" evidence="6">
    <location>
        <begin position="302"/>
        <end position="351"/>
    </location>
</feature>
<protein>
    <recommendedName>
        <fullName evidence="6">BHLH domain-containing protein</fullName>
    </recommendedName>
</protein>
<dbReference type="OrthoDB" id="690068at2759"/>
<feature type="compositionally biased region" description="Polar residues" evidence="5">
    <location>
        <begin position="488"/>
        <end position="509"/>
    </location>
</feature>
<comment type="caution">
    <text evidence="7">The sequence shown here is derived from an EMBL/GenBank/DDBJ whole genome shotgun (WGS) entry which is preliminary data.</text>
</comment>
<dbReference type="InterPro" id="IPR044273">
    <property type="entry name" value="PIF3-like"/>
</dbReference>
<keyword evidence="8" id="KW-1185">Reference proteome</keyword>
<dbReference type="InterPro" id="IPR011598">
    <property type="entry name" value="bHLH_dom"/>
</dbReference>
<name>A0A834YRX0_TETSI</name>
<gene>
    <name evidence="7" type="ORF">HHK36_022411</name>
</gene>
<keyword evidence="4" id="KW-0539">Nucleus</keyword>
<evidence type="ECO:0000313" key="8">
    <source>
        <dbReference type="Proteomes" id="UP000655225"/>
    </source>
</evidence>